<evidence type="ECO:0000313" key="2">
    <source>
        <dbReference type="EMBL" id="ASX26915.1"/>
    </source>
</evidence>
<name>A0A249E075_9ENTR</name>
<reference evidence="3" key="1">
    <citation type="submission" date="2016-06" db="EMBL/GenBank/DDBJ databases">
        <authorList>
            <person name="Chen W."/>
            <person name="Hasegawa D.K."/>
        </authorList>
    </citation>
    <scope>NUCLEOTIDE SEQUENCE [LARGE SCALE GENOMIC DNA]</scope>
    <source>
        <strain evidence="3">MEAM1</strain>
    </source>
</reference>
<dbReference type="Proteomes" id="UP000216438">
    <property type="component" value="Chromosome"/>
</dbReference>
<protein>
    <submittedName>
        <fullName evidence="2">Uncharacterized protein</fullName>
    </submittedName>
</protein>
<organism evidence="2 3">
    <name type="scientific">Candidatus Hamiltonella defensa</name>
    <name type="common">Bemisia tabaci</name>
    <dbReference type="NCBI Taxonomy" id="672795"/>
    <lineage>
        <taxon>Bacteria</taxon>
        <taxon>Pseudomonadati</taxon>
        <taxon>Pseudomonadota</taxon>
        <taxon>Gammaproteobacteria</taxon>
        <taxon>Enterobacterales</taxon>
        <taxon>Enterobacteriaceae</taxon>
        <taxon>aphid secondary symbionts</taxon>
        <taxon>Candidatus Williamhamiltonella</taxon>
    </lineage>
</organism>
<dbReference type="EMBL" id="CP016303">
    <property type="protein sequence ID" value="ASX26915.1"/>
    <property type="molecule type" value="Genomic_DNA"/>
</dbReference>
<proteinExistence type="predicted"/>
<feature type="region of interest" description="Disordered" evidence="1">
    <location>
        <begin position="44"/>
        <end position="63"/>
    </location>
</feature>
<accession>A0A249E075</accession>
<feature type="compositionally biased region" description="Polar residues" evidence="1">
    <location>
        <begin position="46"/>
        <end position="57"/>
    </location>
</feature>
<reference evidence="2 3" key="2">
    <citation type="submission" date="2017-09" db="EMBL/GenBank/DDBJ databases">
        <title>The genome of whitefly Bemisia tabaci, a global crop pest, provides novel insights into virus transmission, host adaptation and insecticide resistance.</title>
        <authorList>
            <person name="Kaur N."/>
            <person name="Kliot A."/>
            <person name="Pinheiro P.V."/>
            <person name="Luan J."/>
            <person name="Zheng Y."/>
            <person name="Liu W."/>
            <person name="Sun H."/>
            <person name="Yang X."/>
            <person name="Xu Y."/>
            <person name="Luo Y."/>
            <person name="Kruse A."/>
            <person name="Fisher T.W."/>
            <person name="Nelson D.R."/>
            <person name="Elimelech M."/>
            <person name="MacCoss M."/>
            <person name="Johnson R."/>
            <person name="Cohen E."/>
            <person name="Hunter W.B."/>
            <person name="Brown J.K."/>
            <person name="Jander G."/>
            <person name="Cilia M."/>
            <person name="Douglas A.E."/>
            <person name="Ghanim M."/>
            <person name="Simmons A.M."/>
            <person name="Wintermantel W.M."/>
            <person name="Ling K.-S."/>
            <person name="Fei Z."/>
        </authorList>
    </citation>
    <scope>NUCLEOTIDE SEQUENCE [LARGE SCALE GENOMIC DNA]</scope>
    <source>
        <strain evidence="2 3">MEAM1</strain>
    </source>
</reference>
<sequence length="63" mass="6986">MPYPLFATVPFFGGVYRANSYPASELKEEQQRLQKLLKGAPKTRNLHTTFSQNSSQGALLGSI</sequence>
<gene>
    <name evidence="2" type="ORF">BA171_07955</name>
</gene>
<evidence type="ECO:0000313" key="3">
    <source>
        <dbReference type="Proteomes" id="UP000216438"/>
    </source>
</evidence>
<evidence type="ECO:0000256" key="1">
    <source>
        <dbReference type="SAM" id="MobiDB-lite"/>
    </source>
</evidence>
<dbReference type="AlphaFoldDB" id="A0A249E075"/>